<name>A0ABM7H8B5_9EURY</name>
<keyword evidence="1" id="KW-0645">Protease</keyword>
<feature type="domain" description="Lon proteolytic" evidence="3">
    <location>
        <begin position="121"/>
        <end position="286"/>
    </location>
</feature>
<evidence type="ECO:0000259" key="3">
    <source>
        <dbReference type="PROSITE" id="PS51786"/>
    </source>
</evidence>
<dbReference type="PROSITE" id="PS51786">
    <property type="entry name" value="LON_PROTEOLYTIC"/>
    <property type="match status" value="1"/>
</dbReference>
<organism evidence="4 5">
    <name type="scientific">Methanoculleus chikugoensis</name>
    <dbReference type="NCBI Taxonomy" id="118126"/>
    <lineage>
        <taxon>Archaea</taxon>
        <taxon>Methanobacteriati</taxon>
        <taxon>Methanobacteriota</taxon>
        <taxon>Stenosarchaea group</taxon>
        <taxon>Methanomicrobia</taxon>
        <taxon>Methanomicrobiales</taxon>
        <taxon>Methanomicrobiaceae</taxon>
        <taxon>Methanoculleus</taxon>
    </lineage>
</organism>
<comment type="similarity">
    <text evidence="1">Belongs to the peptidase S16 family.</text>
</comment>
<keyword evidence="1" id="KW-0720">Serine protease</keyword>
<evidence type="ECO:0000313" key="4">
    <source>
        <dbReference type="EMBL" id="BBL69080.1"/>
    </source>
</evidence>
<gene>
    <name evidence="4" type="ORF">MchiMG62_22610</name>
</gene>
<proteinExistence type="inferred from homology"/>
<dbReference type="InterPro" id="IPR027065">
    <property type="entry name" value="Lon_Prtase"/>
</dbReference>
<keyword evidence="5" id="KW-1185">Reference proteome</keyword>
<feature type="transmembrane region" description="Helical" evidence="2">
    <location>
        <begin position="12"/>
        <end position="34"/>
    </location>
</feature>
<feature type="active site" evidence="1">
    <location>
        <position position="169"/>
    </location>
</feature>
<sequence>MVFGQHMRIRERTLTILLVLSLVANVFLLAVVLMPSDDLSPALSRPGEAEPLPTATVAPLLPVEAVENGSAASMQAPVILQKIEVDRGGPFFYEEMTEEGAMVNVSVEVVPGRGRVLVQTTPLMGIAFQDAANLAVVVAANRSRADLTKSDIIFSIQGPEDISEIDGPSAGALMAALLLSVLEDVPLNESVTVTGTIDEDGRIGPVGGILEKAEAARRGGKTLLILSDENNQVFDYHEGTRSFGGLRISRQWPPIVDSKEYIEENLGIRVKYVNTVDDLLADLRAPAPDPAA</sequence>
<evidence type="ECO:0000256" key="2">
    <source>
        <dbReference type="SAM" id="Phobius"/>
    </source>
</evidence>
<dbReference type="Pfam" id="PF05362">
    <property type="entry name" value="Lon_C"/>
    <property type="match status" value="1"/>
</dbReference>
<dbReference type="Proteomes" id="UP000824969">
    <property type="component" value="Chromosome"/>
</dbReference>
<accession>A0ABM7H8B5</accession>
<protein>
    <recommendedName>
        <fullName evidence="3">Lon proteolytic domain-containing protein</fullName>
    </recommendedName>
</protein>
<keyword evidence="2" id="KW-1133">Transmembrane helix</keyword>
<dbReference type="EMBL" id="AP019781">
    <property type="protein sequence ID" value="BBL69080.1"/>
    <property type="molecule type" value="Genomic_DNA"/>
</dbReference>
<evidence type="ECO:0000313" key="5">
    <source>
        <dbReference type="Proteomes" id="UP000824969"/>
    </source>
</evidence>
<dbReference type="InterPro" id="IPR008269">
    <property type="entry name" value="Lon_proteolytic"/>
</dbReference>
<evidence type="ECO:0000256" key="1">
    <source>
        <dbReference type="PROSITE-ProRule" id="PRU01122"/>
    </source>
</evidence>
<keyword evidence="1" id="KW-0378">Hydrolase</keyword>
<dbReference type="PANTHER" id="PTHR10046">
    <property type="entry name" value="ATP DEPENDENT LON PROTEASE FAMILY MEMBER"/>
    <property type="match status" value="1"/>
</dbReference>
<keyword evidence="2" id="KW-0812">Transmembrane</keyword>
<keyword evidence="2" id="KW-0472">Membrane</keyword>
<reference evidence="4 5" key="1">
    <citation type="submission" date="2019-06" db="EMBL/GenBank/DDBJ databases">
        <title>Complete genome sequence of Methanoculleus chikugoensis strain MG62.</title>
        <authorList>
            <person name="Asakawa S."/>
            <person name="Dianou D."/>
        </authorList>
    </citation>
    <scope>NUCLEOTIDE SEQUENCE [LARGE SCALE GENOMIC DNA]</scope>
    <source>
        <strain evidence="4 5">MG62</strain>
    </source>
</reference>
<feature type="active site" evidence="1">
    <location>
        <position position="212"/>
    </location>
</feature>